<dbReference type="InterPro" id="IPR003660">
    <property type="entry name" value="HAMP_dom"/>
</dbReference>
<protein>
    <recommendedName>
        <fullName evidence="3">histidine kinase</fullName>
        <ecNumber evidence="3">2.7.13.3</ecNumber>
    </recommendedName>
</protein>
<dbReference type="SMART" id="SM00388">
    <property type="entry name" value="HisKA"/>
    <property type="match status" value="1"/>
</dbReference>
<name>A0A177MVX7_9GAMM</name>
<evidence type="ECO:0000256" key="6">
    <source>
        <dbReference type="ARBA" id="ARBA00022777"/>
    </source>
</evidence>
<dbReference type="InterPro" id="IPR004358">
    <property type="entry name" value="Sig_transdc_His_kin-like_C"/>
</dbReference>
<dbReference type="PROSITE" id="PS50109">
    <property type="entry name" value="HIS_KIN"/>
    <property type="match status" value="1"/>
</dbReference>
<keyword evidence="8" id="KW-1133">Transmembrane helix</keyword>
<dbReference type="Gene3D" id="1.10.287.130">
    <property type="match status" value="1"/>
</dbReference>
<dbReference type="CDD" id="cd16922">
    <property type="entry name" value="HATPase_EvgS-ArcB-TorS-like"/>
    <property type="match status" value="1"/>
</dbReference>
<dbReference type="STRING" id="980561.A1359_18010"/>
<dbReference type="InterPro" id="IPR005467">
    <property type="entry name" value="His_kinase_dom"/>
</dbReference>
<dbReference type="CDD" id="cd00082">
    <property type="entry name" value="HisKA"/>
    <property type="match status" value="1"/>
</dbReference>
<organism evidence="11 12">
    <name type="scientific">Methylomonas lenta</name>
    <dbReference type="NCBI Taxonomy" id="980561"/>
    <lineage>
        <taxon>Bacteria</taxon>
        <taxon>Pseudomonadati</taxon>
        <taxon>Pseudomonadota</taxon>
        <taxon>Gammaproteobacteria</taxon>
        <taxon>Methylococcales</taxon>
        <taxon>Methylococcaceae</taxon>
        <taxon>Methylomonas</taxon>
    </lineage>
</organism>
<dbReference type="InterPro" id="IPR036097">
    <property type="entry name" value="HisK_dim/P_sf"/>
</dbReference>
<evidence type="ECO:0000256" key="8">
    <source>
        <dbReference type="SAM" id="Phobius"/>
    </source>
</evidence>
<evidence type="ECO:0000256" key="2">
    <source>
        <dbReference type="ARBA" id="ARBA00004370"/>
    </source>
</evidence>
<dbReference type="GO" id="GO:0000155">
    <property type="term" value="F:phosphorelay sensor kinase activity"/>
    <property type="evidence" value="ECO:0007669"/>
    <property type="project" value="InterPro"/>
</dbReference>
<gene>
    <name evidence="11" type="ORF">A1359_18010</name>
</gene>
<dbReference type="PROSITE" id="PS50885">
    <property type="entry name" value="HAMP"/>
    <property type="match status" value="1"/>
</dbReference>
<feature type="transmembrane region" description="Helical" evidence="8">
    <location>
        <begin position="162"/>
        <end position="181"/>
    </location>
</feature>
<evidence type="ECO:0000256" key="1">
    <source>
        <dbReference type="ARBA" id="ARBA00000085"/>
    </source>
</evidence>
<feature type="domain" description="HAMP" evidence="10">
    <location>
        <begin position="186"/>
        <end position="238"/>
    </location>
</feature>
<dbReference type="Proteomes" id="UP000078476">
    <property type="component" value="Unassembled WGS sequence"/>
</dbReference>
<keyword evidence="6" id="KW-0418">Kinase</keyword>
<dbReference type="Pfam" id="PF02518">
    <property type="entry name" value="HATPase_c"/>
    <property type="match status" value="1"/>
</dbReference>
<evidence type="ECO:0000259" key="10">
    <source>
        <dbReference type="PROSITE" id="PS50885"/>
    </source>
</evidence>
<evidence type="ECO:0000313" key="11">
    <source>
        <dbReference type="EMBL" id="OAI09878.1"/>
    </source>
</evidence>
<dbReference type="RefSeq" id="WP_066988000.1">
    <property type="nucleotide sequence ID" value="NZ_LUUI01000163.1"/>
</dbReference>
<dbReference type="EMBL" id="LUUI01000163">
    <property type="protein sequence ID" value="OAI09878.1"/>
    <property type="molecule type" value="Genomic_DNA"/>
</dbReference>
<proteinExistence type="predicted"/>
<feature type="transmembrane region" description="Helical" evidence="8">
    <location>
        <begin position="20"/>
        <end position="40"/>
    </location>
</feature>
<keyword evidence="5" id="KW-0808">Transferase</keyword>
<evidence type="ECO:0000256" key="3">
    <source>
        <dbReference type="ARBA" id="ARBA00012438"/>
    </source>
</evidence>
<keyword evidence="12" id="KW-1185">Reference proteome</keyword>
<evidence type="ECO:0000313" key="12">
    <source>
        <dbReference type="Proteomes" id="UP000078476"/>
    </source>
</evidence>
<dbReference type="Gene3D" id="6.10.340.10">
    <property type="match status" value="1"/>
</dbReference>
<dbReference type="PRINTS" id="PR00344">
    <property type="entry name" value="BCTRLSENSOR"/>
</dbReference>
<keyword evidence="8" id="KW-0472">Membrane</keyword>
<sequence>MKRLFETLNRFDFRQRYDLVVLASVAMAGMLIVASLYFAAYQYTSDYTRQYWKAYTLTFAHSVKYGVILHATSVSEAVVQTYASDRNVMKASVFESPQRLIVASNQQTFACHPIETAIIQTHVRDADDLWCFYAPLYQNDDYLGYVELVVSKQDLDAFMRQILYVSGLIVLVVLVVLFLLVRRFAGIFTAPLFEIVTVLQNMSRGLRGHRVNFQGAPDIQRMSADFNDMLSKIERNEQILEQCVADRTSELKIALDSSRAANHYKNQIMTLVSHEMKTPLHSIGAYLELIQAALPTTAEFDVCRSFHAGALGRTQDLNELINKVLIHGKLEANKVELTQEPIDIKVLMEHCAAKLEPALTGNRNRLSLMGDPGVIIIDAEVLRHIVDNLLSNACKFTADGDIQLSWRHDDESAIIQVRDSGCGIPTEYHHLIFEPFWQADMSLTREHGGHGLGLSISKRFIELLGGTISVFSEKGRGALFTVKIPWQ</sequence>
<keyword evidence="4" id="KW-0597">Phosphoprotein</keyword>
<dbReference type="GO" id="GO:0005886">
    <property type="term" value="C:plasma membrane"/>
    <property type="evidence" value="ECO:0007669"/>
    <property type="project" value="UniProtKB-ARBA"/>
</dbReference>
<evidence type="ECO:0000256" key="7">
    <source>
        <dbReference type="ARBA" id="ARBA00023012"/>
    </source>
</evidence>
<dbReference type="Gene3D" id="3.30.565.10">
    <property type="entry name" value="Histidine kinase-like ATPase, C-terminal domain"/>
    <property type="match status" value="1"/>
</dbReference>
<dbReference type="PANTHER" id="PTHR43711">
    <property type="entry name" value="TWO-COMPONENT HISTIDINE KINASE"/>
    <property type="match status" value="1"/>
</dbReference>
<dbReference type="SMART" id="SM00387">
    <property type="entry name" value="HATPase_c"/>
    <property type="match status" value="1"/>
</dbReference>
<dbReference type="InterPro" id="IPR036890">
    <property type="entry name" value="HATPase_C_sf"/>
</dbReference>
<dbReference type="InterPro" id="IPR003594">
    <property type="entry name" value="HATPase_dom"/>
</dbReference>
<dbReference type="SUPFAM" id="SSF47384">
    <property type="entry name" value="Homodimeric domain of signal transducing histidine kinase"/>
    <property type="match status" value="1"/>
</dbReference>
<dbReference type="PANTHER" id="PTHR43711:SF26">
    <property type="entry name" value="SENSOR HISTIDINE KINASE RCSC"/>
    <property type="match status" value="1"/>
</dbReference>
<keyword evidence="8" id="KW-0812">Transmembrane</keyword>
<dbReference type="InterPro" id="IPR003661">
    <property type="entry name" value="HisK_dim/P_dom"/>
</dbReference>
<evidence type="ECO:0000256" key="5">
    <source>
        <dbReference type="ARBA" id="ARBA00022679"/>
    </source>
</evidence>
<dbReference type="AlphaFoldDB" id="A0A177MVX7"/>
<keyword evidence="7" id="KW-0902">Two-component regulatory system</keyword>
<dbReference type="OrthoDB" id="9809766at2"/>
<evidence type="ECO:0000259" key="9">
    <source>
        <dbReference type="PROSITE" id="PS50109"/>
    </source>
</evidence>
<dbReference type="InterPro" id="IPR050736">
    <property type="entry name" value="Sensor_HK_Regulatory"/>
</dbReference>
<reference evidence="11 12" key="1">
    <citation type="submission" date="2016-03" db="EMBL/GenBank/DDBJ databases">
        <authorList>
            <person name="Ploux O."/>
        </authorList>
    </citation>
    <scope>NUCLEOTIDE SEQUENCE [LARGE SCALE GENOMIC DNA]</scope>
    <source>
        <strain evidence="11 12">R-45370</strain>
    </source>
</reference>
<feature type="domain" description="Histidine kinase" evidence="9">
    <location>
        <begin position="271"/>
        <end position="487"/>
    </location>
</feature>
<comment type="caution">
    <text evidence="11">The sequence shown here is derived from an EMBL/GenBank/DDBJ whole genome shotgun (WGS) entry which is preliminary data.</text>
</comment>
<dbReference type="Pfam" id="PF00512">
    <property type="entry name" value="HisKA"/>
    <property type="match status" value="1"/>
</dbReference>
<comment type="catalytic activity">
    <reaction evidence="1">
        <text>ATP + protein L-histidine = ADP + protein N-phospho-L-histidine.</text>
        <dbReference type="EC" id="2.7.13.3"/>
    </reaction>
</comment>
<evidence type="ECO:0000256" key="4">
    <source>
        <dbReference type="ARBA" id="ARBA00022553"/>
    </source>
</evidence>
<comment type="subcellular location">
    <subcellularLocation>
        <location evidence="2">Membrane</location>
    </subcellularLocation>
</comment>
<accession>A0A177MVX7</accession>
<dbReference type="EC" id="2.7.13.3" evidence="3"/>
<dbReference type="SUPFAM" id="SSF55874">
    <property type="entry name" value="ATPase domain of HSP90 chaperone/DNA topoisomerase II/histidine kinase"/>
    <property type="match status" value="1"/>
</dbReference>
<dbReference type="FunFam" id="3.30.565.10:FF:000006">
    <property type="entry name" value="Sensor histidine kinase WalK"/>
    <property type="match status" value="1"/>
</dbReference>